<evidence type="ECO:0000256" key="5">
    <source>
        <dbReference type="ARBA" id="ARBA00023136"/>
    </source>
</evidence>
<dbReference type="SUPFAM" id="SSF51344">
    <property type="entry name" value="Epsilon subunit of F1F0-ATP synthase N-terminal domain"/>
    <property type="match status" value="1"/>
</dbReference>
<keyword evidence="3" id="KW-0813">Transport</keyword>
<reference evidence="8 9" key="1">
    <citation type="journal article" date="2013" name="Genome Biol. Evol.">
        <title>Complete genomes of two dipteran-associated spiroplasmas provided insights into the origin, dynamics, and impacts of viral invasion in spiroplasma.</title>
        <authorList>
            <person name="Ku C."/>
            <person name="Lo W.S."/>
            <person name="Chen L.L."/>
            <person name="Kuo C.H."/>
        </authorList>
    </citation>
    <scope>NUCLEOTIDE SEQUENCE [LARGE SCALE GENOMIC DNA]</scope>
    <source>
        <strain evidence="8 9">DF-1</strain>
    </source>
</reference>
<dbReference type="RefSeq" id="WP_016338505.1">
    <property type="nucleotide sequence ID" value="NC_021280.1"/>
</dbReference>
<dbReference type="GO" id="GO:0045259">
    <property type="term" value="C:proton-transporting ATP synthase complex"/>
    <property type="evidence" value="ECO:0007669"/>
    <property type="project" value="UniProtKB-KW"/>
</dbReference>
<evidence type="ECO:0000313" key="9">
    <source>
        <dbReference type="Proteomes" id="UP000013964"/>
    </source>
</evidence>
<evidence type="ECO:0000256" key="1">
    <source>
        <dbReference type="ARBA" id="ARBA00004184"/>
    </source>
</evidence>
<dbReference type="Proteomes" id="UP000013964">
    <property type="component" value="Chromosome"/>
</dbReference>
<comment type="subcellular location">
    <subcellularLocation>
        <location evidence="1">Endomembrane system</location>
        <topology evidence="1">Peripheral membrane protein</topology>
    </subcellularLocation>
</comment>
<dbReference type="InterPro" id="IPR001469">
    <property type="entry name" value="ATP_synth_F1_dsu/esu"/>
</dbReference>
<dbReference type="InterPro" id="IPR020546">
    <property type="entry name" value="ATP_synth_F1_dsu/esu_N"/>
</dbReference>
<evidence type="ECO:0000256" key="6">
    <source>
        <dbReference type="ARBA" id="ARBA00023196"/>
    </source>
</evidence>
<dbReference type="InterPro" id="IPR036771">
    <property type="entry name" value="ATPsynth_dsu/esu_N"/>
</dbReference>
<evidence type="ECO:0000259" key="7">
    <source>
        <dbReference type="Pfam" id="PF02823"/>
    </source>
</evidence>
<organism evidence="8 9">
    <name type="scientific">Spiroplasma chrysopicola DF-1</name>
    <dbReference type="NCBI Taxonomy" id="1276227"/>
    <lineage>
        <taxon>Bacteria</taxon>
        <taxon>Bacillati</taxon>
        <taxon>Mycoplasmatota</taxon>
        <taxon>Mollicutes</taxon>
        <taxon>Entomoplasmatales</taxon>
        <taxon>Spiroplasmataceae</taxon>
        <taxon>Spiroplasma</taxon>
    </lineage>
</organism>
<evidence type="ECO:0000256" key="3">
    <source>
        <dbReference type="ARBA" id="ARBA00022448"/>
    </source>
</evidence>
<keyword evidence="9" id="KW-1185">Reference proteome</keyword>
<gene>
    <name evidence="8" type="primary">atpC</name>
    <name evidence="8" type="ORF">SCHRY_v1c00910</name>
</gene>
<dbReference type="STRING" id="1276227.SCHRY_v1c00910"/>
<dbReference type="CDD" id="cd12152">
    <property type="entry name" value="F1-ATPase_delta"/>
    <property type="match status" value="1"/>
</dbReference>
<protein>
    <submittedName>
        <fullName evidence="8">F0F1 ATP synthase subunit epsilon</fullName>
    </submittedName>
</protein>
<dbReference type="Gene3D" id="2.60.15.10">
    <property type="entry name" value="F0F1 ATP synthase delta/epsilon subunit, N-terminal"/>
    <property type="match status" value="1"/>
</dbReference>
<dbReference type="EMBL" id="CP005077">
    <property type="protein sequence ID" value="AGM24678.1"/>
    <property type="molecule type" value="Genomic_DNA"/>
</dbReference>
<comment type="similarity">
    <text evidence="2">Belongs to the ATPase epsilon chain family.</text>
</comment>
<sequence>MNKKITLKITTPQGIIVDEPVDIVTVRILTGYIGILYGHIPLVSTIVPSEMHYKIDNKEFRLNISGGILQVEKEQVKILADEVSLIK</sequence>
<dbReference type="HOGENOM" id="CLU_084338_4_2_14"/>
<dbReference type="eggNOG" id="COG0355">
    <property type="taxonomic scope" value="Bacteria"/>
</dbReference>
<dbReference type="KEGG" id="scr:SCHRY_v1c00910"/>
<evidence type="ECO:0000313" key="8">
    <source>
        <dbReference type="EMBL" id="AGM24678.1"/>
    </source>
</evidence>
<evidence type="ECO:0000256" key="4">
    <source>
        <dbReference type="ARBA" id="ARBA00023065"/>
    </source>
</evidence>
<dbReference type="Pfam" id="PF02823">
    <property type="entry name" value="ATP-synt_DE_N"/>
    <property type="match status" value="1"/>
</dbReference>
<keyword evidence="6" id="KW-0066">ATP synthesis</keyword>
<dbReference type="AlphaFoldDB" id="R4U2K8"/>
<accession>R4U2K8</accession>
<feature type="domain" description="ATP synthase F1 complex delta/epsilon subunit N-terminal" evidence="7">
    <location>
        <begin position="6"/>
        <end position="82"/>
    </location>
</feature>
<keyword evidence="4" id="KW-0406">Ion transport</keyword>
<name>R4U2K8_9MOLU</name>
<dbReference type="GO" id="GO:0046933">
    <property type="term" value="F:proton-transporting ATP synthase activity, rotational mechanism"/>
    <property type="evidence" value="ECO:0007669"/>
    <property type="project" value="InterPro"/>
</dbReference>
<dbReference type="GO" id="GO:0012505">
    <property type="term" value="C:endomembrane system"/>
    <property type="evidence" value="ECO:0007669"/>
    <property type="project" value="UniProtKB-SubCell"/>
</dbReference>
<keyword evidence="6" id="KW-0139">CF(1)</keyword>
<keyword evidence="5" id="KW-0472">Membrane</keyword>
<evidence type="ECO:0000256" key="2">
    <source>
        <dbReference type="ARBA" id="ARBA00005712"/>
    </source>
</evidence>
<dbReference type="OrthoDB" id="389606at2"/>
<proteinExistence type="inferred from homology"/>
<dbReference type="PATRIC" id="fig|1276227.3.peg.91"/>